<evidence type="ECO:0000256" key="1">
    <source>
        <dbReference type="ARBA" id="ARBA00009787"/>
    </source>
</evidence>
<organism evidence="3 4">
    <name type="scientific">Pseudocitrobacter vendiensis</name>
    <dbReference type="NCBI Taxonomy" id="2488306"/>
    <lineage>
        <taxon>Bacteria</taxon>
        <taxon>Pseudomonadati</taxon>
        <taxon>Pseudomonadota</taxon>
        <taxon>Gammaproteobacteria</taxon>
        <taxon>Enterobacterales</taxon>
        <taxon>Enterobacteriaceae</taxon>
        <taxon>Pseudocitrobacter</taxon>
    </lineage>
</organism>
<gene>
    <name evidence="3" type="ORF">FBBNIHIM_07180</name>
</gene>
<dbReference type="Proteomes" id="UP001152651">
    <property type="component" value="Unassembled WGS sequence"/>
</dbReference>
<dbReference type="NCBIfam" id="TIGR01784">
    <property type="entry name" value="T_den_put_tspse"/>
    <property type="match status" value="1"/>
</dbReference>
<dbReference type="InterPro" id="IPR010106">
    <property type="entry name" value="RpnA"/>
</dbReference>
<evidence type="ECO:0000313" key="3">
    <source>
        <dbReference type="EMBL" id="CAH6636598.1"/>
    </source>
</evidence>
<protein>
    <submittedName>
        <fullName evidence="3">Transposase-31 domain-containing protein</fullName>
    </submittedName>
</protein>
<dbReference type="InterPro" id="IPR051699">
    <property type="entry name" value="Rpn/YhgA-like_nuclease"/>
</dbReference>
<evidence type="ECO:0000259" key="2">
    <source>
        <dbReference type="Pfam" id="PF04754"/>
    </source>
</evidence>
<dbReference type="InterPro" id="IPR006842">
    <property type="entry name" value="Transposase_31"/>
</dbReference>
<proteinExistence type="inferred from homology"/>
<keyword evidence="4" id="KW-1185">Reference proteome</keyword>
<accession>A0ABM9F722</accession>
<feature type="domain" description="Transposase (putative) YhgA-like" evidence="2">
    <location>
        <begin position="9"/>
        <end position="209"/>
    </location>
</feature>
<comment type="similarity">
    <text evidence="1">Belongs to the Rpn/YhgA-like nuclease family.</text>
</comment>
<comment type="caution">
    <text evidence="3">The sequence shown here is derived from an EMBL/GenBank/DDBJ whole genome shotgun (WGS) entry which is preliminary data.</text>
</comment>
<dbReference type="PANTHER" id="PTHR34611:SF2">
    <property type="entry name" value="INACTIVE RECOMBINATION-PROMOTING NUCLEASE-LIKE PROTEIN RPNE-RELATED"/>
    <property type="match status" value="1"/>
</dbReference>
<dbReference type="EMBL" id="CALSBS010000004">
    <property type="protein sequence ID" value="CAH6636598.1"/>
    <property type="molecule type" value="Genomic_DNA"/>
</dbReference>
<dbReference type="Pfam" id="PF04754">
    <property type="entry name" value="Transposase_31"/>
    <property type="match status" value="1"/>
</dbReference>
<reference evidence="3" key="1">
    <citation type="submission" date="2022-05" db="EMBL/GenBank/DDBJ databases">
        <authorList>
            <person name="Blom J."/>
        </authorList>
    </citation>
    <scope>NUCLEOTIDE SEQUENCE</scope>
    <source>
        <strain evidence="3">Type strain: CPO20170097</strain>
    </source>
</reference>
<dbReference type="RefSeq" id="WP_253897404.1">
    <property type="nucleotide sequence ID" value="NZ_CALSBS010000004.1"/>
</dbReference>
<name>A0ABM9F722_9ENTR</name>
<dbReference type="PANTHER" id="PTHR34611">
    <property type="match status" value="1"/>
</dbReference>
<sequence length="316" mass="35661">MTGKVSAGPHDAFFRQVMTQPDAARDFLDIHLPQDVRAMCDLSTLQLESGNFIEDDLRARYSDVLWSVQMNQQKGYLYALIEHQSKPDKQMTQRLMRYSLAAMQRHVEAGHETLPVVVPILFYHGATRPYPYSMCWFDAFSDAELAKRIYTAPFPLVDITEVPDDAILTHRRIAILEFLQKHIRQRDLMALTASLVKLLQAGYTSDSQLRTALTYILQVGFTEDKSAFFRELAEGVSQQGEIIMTLAEELRQEGLAQGLEQGIEQGIEQGLVQGLEKGREEATFKIAQAMIASGIDRLQILQLTGLSEEALETLAH</sequence>
<evidence type="ECO:0000313" key="4">
    <source>
        <dbReference type="Proteomes" id="UP001152651"/>
    </source>
</evidence>